<accession>A0A7J7HEK9</accession>
<proteinExistence type="predicted"/>
<comment type="caution">
    <text evidence="1">The sequence shown here is derived from an EMBL/GenBank/DDBJ whole genome shotgun (WGS) entry which is preliminary data.</text>
</comment>
<dbReference type="EMBL" id="JACBKZ010000004">
    <property type="protein sequence ID" value="KAF5951353.1"/>
    <property type="molecule type" value="Genomic_DNA"/>
</dbReference>
<name>A0A7J7HEK9_CAMSI</name>
<sequence length="108" mass="12285">MIIRSSLVSTFQVQNQKGAQMSEILIWPDIIYQSWIDGSLGSSSSRENSCRIFWKSVGAQVLRPGSDDVHSRSKIGFEEHISRWQCGFAEKDKLPNCGLKYAFELQML</sequence>
<evidence type="ECO:0000313" key="2">
    <source>
        <dbReference type="Proteomes" id="UP000593564"/>
    </source>
</evidence>
<dbReference type="AlphaFoldDB" id="A0A7J7HEK9"/>
<dbReference type="Proteomes" id="UP000593564">
    <property type="component" value="Unassembled WGS sequence"/>
</dbReference>
<protein>
    <submittedName>
        <fullName evidence="1">Uncharacterized protein</fullName>
    </submittedName>
</protein>
<gene>
    <name evidence="1" type="ORF">HYC85_009297</name>
</gene>
<organism evidence="1 2">
    <name type="scientific">Camellia sinensis</name>
    <name type="common">Tea plant</name>
    <name type="synonym">Thea sinensis</name>
    <dbReference type="NCBI Taxonomy" id="4442"/>
    <lineage>
        <taxon>Eukaryota</taxon>
        <taxon>Viridiplantae</taxon>
        <taxon>Streptophyta</taxon>
        <taxon>Embryophyta</taxon>
        <taxon>Tracheophyta</taxon>
        <taxon>Spermatophyta</taxon>
        <taxon>Magnoliopsida</taxon>
        <taxon>eudicotyledons</taxon>
        <taxon>Gunneridae</taxon>
        <taxon>Pentapetalae</taxon>
        <taxon>asterids</taxon>
        <taxon>Ericales</taxon>
        <taxon>Theaceae</taxon>
        <taxon>Camellia</taxon>
    </lineage>
</organism>
<reference evidence="2" key="1">
    <citation type="journal article" date="2020" name="Nat. Commun.">
        <title>Genome assembly of wild tea tree DASZ reveals pedigree and selection history of tea varieties.</title>
        <authorList>
            <person name="Zhang W."/>
            <person name="Zhang Y."/>
            <person name="Qiu H."/>
            <person name="Guo Y."/>
            <person name="Wan H."/>
            <person name="Zhang X."/>
            <person name="Scossa F."/>
            <person name="Alseekh S."/>
            <person name="Zhang Q."/>
            <person name="Wang P."/>
            <person name="Xu L."/>
            <person name="Schmidt M.H."/>
            <person name="Jia X."/>
            <person name="Li D."/>
            <person name="Zhu A."/>
            <person name="Guo F."/>
            <person name="Chen W."/>
            <person name="Ni D."/>
            <person name="Usadel B."/>
            <person name="Fernie A.R."/>
            <person name="Wen W."/>
        </authorList>
    </citation>
    <scope>NUCLEOTIDE SEQUENCE [LARGE SCALE GENOMIC DNA]</scope>
    <source>
        <strain evidence="2">cv. G240</strain>
    </source>
</reference>
<reference evidence="1 2" key="2">
    <citation type="submission" date="2020-07" db="EMBL/GenBank/DDBJ databases">
        <title>Genome assembly of wild tea tree DASZ reveals pedigree and selection history of tea varieties.</title>
        <authorList>
            <person name="Zhang W."/>
        </authorList>
    </citation>
    <scope>NUCLEOTIDE SEQUENCE [LARGE SCALE GENOMIC DNA]</scope>
    <source>
        <strain evidence="2">cv. G240</strain>
        <tissue evidence="1">Leaf</tissue>
    </source>
</reference>
<evidence type="ECO:0000313" key="1">
    <source>
        <dbReference type="EMBL" id="KAF5951353.1"/>
    </source>
</evidence>
<keyword evidence="2" id="KW-1185">Reference proteome</keyword>